<feature type="domain" description="Ig-like" evidence="34">
    <location>
        <begin position="126"/>
        <end position="224"/>
    </location>
</feature>
<keyword evidence="12 31" id="KW-0732">Signal</keyword>
<evidence type="ECO:0000256" key="23">
    <source>
        <dbReference type="ARBA" id="ARBA00023319"/>
    </source>
</evidence>
<dbReference type="SMART" id="SM00194">
    <property type="entry name" value="PTPc"/>
    <property type="match status" value="2"/>
</dbReference>
<dbReference type="SMART" id="SM00409">
    <property type="entry name" value="IG"/>
    <property type="match status" value="4"/>
</dbReference>
<evidence type="ECO:0000256" key="19">
    <source>
        <dbReference type="ARBA" id="ARBA00023157"/>
    </source>
</evidence>
<dbReference type="Pfam" id="PF00102">
    <property type="entry name" value="Y_phosphatase"/>
    <property type="match status" value="2"/>
</dbReference>
<dbReference type="InterPro" id="IPR050713">
    <property type="entry name" value="RTP_Phos/Ushers"/>
</dbReference>
<dbReference type="CDD" id="cd14624">
    <property type="entry name" value="R-PTPc-D-1"/>
    <property type="match status" value="1"/>
</dbReference>
<feature type="domain" description="Fibronectin type-III" evidence="35">
    <location>
        <begin position="325"/>
        <end position="415"/>
    </location>
</feature>
<evidence type="ECO:0000256" key="24">
    <source>
        <dbReference type="ARBA" id="ARBA00023329"/>
    </source>
</evidence>
<feature type="domain" description="Fibronectin type-III" evidence="35">
    <location>
        <begin position="420"/>
        <end position="516"/>
    </location>
</feature>
<feature type="domain" description="Ig-like" evidence="34">
    <location>
        <begin position="24"/>
        <end position="114"/>
    </location>
</feature>
<dbReference type="Gene3D" id="3.90.190.10">
    <property type="entry name" value="Protein tyrosine phosphatase superfamily"/>
    <property type="match status" value="2"/>
</dbReference>
<feature type="domain" description="Tyrosine-protein phosphatase" evidence="32">
    <location>
        <begin position="1251"/>
        <end position="1510"/>
    </location>
</feature>
<dbReference type="PROSITE" id="PS50056">
    <property type="entry name" value="TYR_PHOSPHATASE_2"/>
    <property type="match status" value="2"/>
</dbReference>
<keyword evidence="22" id="KW-0966">Cell projection</keyword>
<evidence type="ECO:0000256" key="27">
    <source>
        <dbReference type="ARBA" id="ARBA00051722"/>
    </source>
</evidence>
<dbReference type="InterPro" id="IPR000387">
    <property type="entry name" value="Tyr_Pase_dom"/>
</dbReference>
<keyword evidence="20 36" id="KW-0675">Receptor</keyword>
<accession>U3D587</accession>
<dbReference type="GO" id="GO:0004725">
    <property type="term" value="F:protein tyrosine phosphatase activity"/>
    <property type="evidence" value="ECO:0007669"/>
    <property type="project" value="UniProtKB-EC"/>
</dbReference>
<dbReference type="FunFam" id="3.90.190.10:FF:000002">
    <property type="entry name" value="receptor-type tyrosine-protein phosphatase delta isoform X2"/>
    <property type="match status" value="1"/>
</dbReference>
<dbReference type="CDD" id="cd05738">
    <property type="entry name" value="IgI_2_RPTP_IIa_LAR_like"/>
    <property type="match status" value="1"/>
</dbReference>
<dbReference type="InterPro" id="IPR007110">
    <property type="entry name" value="Ig-like_dom"/>
</dbReference>
<dbReference type="FunFam" id="2.60.40.10:FF:000144">
    <property type="entry name" value="receptor-type tyrosine-protein phosphatase delta isoform X1"/>
    <property type="match status" value="1"/>
</dbReference>
<dbReference type="SUPFAM" id="SSF52799">
    <property type="entry name" value="(Phosphotyrosine protein) phosphatases II"/>
    <property type="match status" value="2"/>
</dbReference>
<dbReference type="FunFam" id="2.60.40.10:FF:000068">
    <property type="entry name" value="receptor-type tyrosine-protein phosphatase delta isoform X1"/>
    <property type="match status" value="1"/>
</dbReference>
<evidence type="ECO:0000256" key="20">
    <source>
        <dbReference type="ARBA" id="ARBA00023170"/>
    </source>
</evidence>
<evidence type="ECO:0000259" key="35">
    <source>
        <dbReference type="PROSITE" id="PS50853"/>
    </source>
</evidence>
<dbReference type="InterPro" id="IPR029021">
    <property type="entry name" value="Prot-tyrosine_phosphatase-like"/>
</dbReference>
<evidence type="ECO:0000256" key="10">
    <source>
        <dbReference type="ARBA" id="ARBA00022674"/>
    </source>
</evidence>
<evidence type="ECO:0000256" key="7">
    <source>
        <dbReference type="ARBA" id="ARBA00013064"/>
    </source>
</evidence>
<evidence type="ECO:0000256" key="16">
    <source>
        <dbReference type="ARBA" id="ARBA00022989"/>
    </source>
</evidence>
<dbReference type="PANTHER" id="PTHR46957:SF11">
    <property type="entry name" value="PROTEIN-TYROSINE-PHOSPHATASE"/>
    <property type="match status" value="1"/>
</dbReference>
<dbReference type="SMART" id="SM00060">
    <property type="entry name" value="FN3"/>
    <property type="match status" value="4"/>
</dbReference>
<dbReference type="FunFam" id="2.60.40.10:FF:000023">
    <property type="entry name" value="receptor-type tyrosine-protein phosphatase delta isoform X2"/>
    <property type="match status" value="1"/>
</dbReference>
<dbReference type="InterPro" id="IPR013783">
    <property type="entry name" value="Ig-like_fold"/>
</dbReference>
<evidence type="ECO:0000256" key="30">
    <source>
        <dbReference type="SAM" id="Phobius"/>
    </source>
</evidence>
<feature type="region of interest" description="Disordered" evidence="29">
    <location>
        <begin position="887"/>
        <end position="937"/>
    </location>
</feature>
<evidence type="ECO:0000256" key="25">
    <source>
        <dbReference type="ARBA" id="ARBA00034102"/>
    </source>
</evidence>
<dbReference type="PRINTS" id="PR00700">
    <property type="entry name" value="PRTYPHPHTASE"/>
</dbReference>
<dbReference type="FunFam" id="2.60.40.10:FF:000027">
    <property type="entry name" value="receptor-type tyrosine-protein phosphatase delta isoform X1"/>
    <property type="match status" value="1"/>
</dbReference>
<dbReference type="PROSITE" id="PS50835">
    <property type="entry name" value="IG_LIKE"/>
    <property type="match status" value="3"/>
</dbReference>
<evidence type="ECO:0000256" key="8">
    <source>
        <dbReference type="ARBA" id="ARBA00022475"/>
    </source>
</evidence>
<keyword evidence="9" id="KW-0771">Synaptosome</keyword>
<evidence type="ECO:0000259" key="33">
    <source>
        <dbReference type="PROSITE" id="PS50056"/>
    </source>
</evidence>
<feature type="domain" description="Fibronectin type-III" evidence="35">
    <location>
        <begin position="518"/>
        <end position="607"/>
    </location>
</feature>
<comment type="subcellular location">
    <subcellularLocation>
        <location evidence="1">Cell membrane</location>
        <topology evidence="1">Single-pass type I membrane protein</topology>
    </subcellularLocation>
    <subcellularLocation>
        <location evidence="4">Cell projection</location>
        <location evidence="4">Axon</location>
    </subcellularLocation>
    <subcellularLocation>
        <location evidence="5">Cell projection</location>
        <location evidence="5">Growth cone</location>
    </subcellularLocation>
    <subcellularLocation>
        <location evidence="2">Cytoplasmic vesicle</location>
        <location evidence="2">Secretory vesicle</location>
        <location evidence="2">Synaptic vesicle membrane</location>
    </subcellularLocation>
    <subcellularLocation>
        <location evidence="3">Perikaryon</location>
    </subcellularLocation>
    <subcellularLocation>
        <location evidence="26">Postsynaptic density</location>
    </subcellularLocation>
    <subcellularLocation>
        <location evidence="25">Synapse</location>
        <location evidence="25">Synaptosome</location>
    </subcellularLocation>
</comment>
<feature type="domain" description="Ig-like" evidence="34">
    <location>
        <begin position="236"/>
        <end position="318"/>
    </location>
</feature>
<dbReference type="EMBL" id="GAMR01000299">
    <property type="protein sequence ID" value="JAB33633.1"/>
    <property type="molecule type" value="mRNA"/>
</dbReference>
<dbReference type="FunFam" id="2.60.40.10:FF:000015">
    <property type="entry name" value="receptor-type tyrosine-protein phosphatase delta isoform X2"/>
    <property type="match status" value="1"/>
</dbReference>
<feature type="domain" description="Tyrosine specific protein phosphatases" evidence="33">
    <location>
        <begin position="1139"/>
        <end position="1210"/>
    </location>
</feature>
<dbReference type="CDD" id="cd05739">
    <property type="entry name" value="IgI_3_RPTP_IIa_LAR_like"/>
    <property type="match status" value="1"/>
</dbReference>
<evidence type="ECO:0000256" key="11">
    <source>
        <dbReference type="ARBA" id="ARBA00022692"/>
    </source>
</evidence>
<keyword evidence="18 30" id="KW-0472">Membrane</keyword>
<dbReference type="EC" id="3.1.3.48" evidence="7"/>
<feature type="signal peptide" evidence="31">
    <location>
        <begin position="1"/>
        <end position="20"/>
    </location>
</feature>
<dbReference type="InterPro" id="IPR003961">
    <property type="entry name" value="FN3_dom"/>
</dbReference>
<dbReference type="FunFam" id="2.60.40.10:FF:000036">
    <property type="entry name" value="receptor-type tyrosine-protein phosphatase delta isoform X1"/>
    <property type="match status" value="1"/>
</dbReference>
<evidence type="ECO:0000313" key="36">
    <source>
        <dbReference type="EMBL" id="JAB33633.1"/>
    </source>
</evidence>
<evidence type="ECO:0000256" key="4">
    <source>
        <dbReference type="ARBA" id="ARBA00004489"/>
    </source>
</evidence>
<evidence type="ECO:0000256" key="12">
    <source>
        <dbReference type="ARBA" id="ARBA00022729"/>
    </source>
</evidence>
<dbReference type="InterPro" id="IPR036179">
    <property type="entry name" value="Ig-like_dom_sf"/>
</dbReference>
<dbReference type="GO" id="GO:0099560">
    <property type="term" value="P:synaptic membrane adhesion"/>
    <property type="evidence" value="ECO:0007669"/>
    <property type="project" value="UniProtKB-ARBA"/>
</dbReference>
<protein>
    <recommendedName>
        <fullName evidence="28">Receptor-type tyrosine-protein phosphatase S</fullName>
        <ecNumber evidence="7">3.1.3.48</ecNumber>
    </recommendedName>
</protein>
<proteinExistence type="evidence at transcript level"/>
<dbReference type="InterPro" id="IPR003599">
    <property type="entry name" value="Ig_sub"/>
</dbReference>
<evidence type="ECO:0000256" key="15">
    <source>
        <dbReference type="ARBA" id="ARBA00022912"/>
    </source>
</evidence>
<sequence length="1519" mass="170921">MVHVARLLLLLLTFFLRADAETPPRFTRTPVDQTGVSGGVASFICQATGDPRPKIVWNKKGKKVSNQRFEVIEFDDGSGSVLRIQPLRTPRDEAIYECVASNNVGEISVSTRLTVLREDQIPRGFPTIDMGPQLKVVERTRTATMLCAASGNPDPEITWFKDFLPVDTSNNNGRIKQLRSESIGGTPIRGALQIEQSEESDQGKYECVATNSAGTRYSAPANLYVRELREVRRVPPRFSIPPTNHEIMPGGSVNITCVAVGSPMPYVKWMLGAEDLTPEDDMPIGRNVLELNDVRQSANYTCVAMSTLGVIEAIAQITVKALPKPPGTPVVTESTATSITLTWDSGNPEPVSYYIIQHKPKNSEEPYKEIDGVATTRYSVAGLSPYSDYEFRVVAVNNIGRGPPSEPVLTQTSEQAPSSAPRDVQARMLSSTTILVQWKEPEEPNGQIQGYRVYYTMDPTQHVNNWMKHNVADSQITTIGNLVPQKTYSVKVLAFTSIGDGPLSSDIQVITQTGVPGQPLNFKAEPESETSILLSWTPPRSDTIANYELVYKDGEHGEEQRITIEPGTSYRLQGLKPNSLYYFRLAARSPQGLGASTAEISARTMQSMFAKNFHVKAVMKTSVLLSWEIPENYNSAMPFKILYDDGKVVEEVDGRATQKLIVNLKPEKSYSFVLTNRGNSAGGLQHRVTAKTAPDVLRTKPAFIGKTNLDGMITVQLPEVPANENIKGYYIIIVPLKKSRGKFIKPWESPDEMELDELLKEISRKRRSIRYGREVELKPYIAAHFDVLPTEFTLGDDKHYGGFTNKQLQSGQEYVFFVLAVMEHAESKMYATSPYSDPVVSMDLDPQPITDEEEGLIWVVGPVLAVVFIICIVIAILLYKSKPDRKRAESDSRKSSIPNSKEIPSHHPTDPVELRRLNFQTPGSDDSGYPGNLHSSSMASHPPIPILELADHIERLKANDNLKFSQEYESIDPGQQFTWEHSNLEVNKPKNRYANVIAYDHSRVLLSAIEGIPGSDYVNANYIDGYRKQNAYIATQGSLPETFGDFWRMIWEQRSATVVMMTKLEERSRVKCDQYWPSRGTETHGLVQVTLLDTVELATYCVRTFALYKNGSSEKREVRQFQFTAWPDHGVPEHPTPFLAFLRRVKTCNPPDAGPMVVHCSAGVGRTGCFIVIDAMLERIKHEKTVDIYGHVTLMRAQRNYMVQTEDQYIFIHDALLEAVTCGNTEVPARNLYAYIQKLTQIETGENVTGMELEFKRLASSKAHTSRFISANLPCNKFKNRLVNIMPYESTRVCLQPIRGVEGSDYINASFIDGYRQQKAYIATQGPLAETTEDFWRMLWEHNSTIVVMLTKLREMGREKCHQYWPAERSARYQYFVVDPMAEYNMPQYILREFKVTDARDGQSRTVRQFQFTDWPEQGVPKSGEGFIDFIGQVHKTKEQFGQDGPISVHCSAGVGRTGVFITLSIVLERMRYEGVVDIFQTVKMLRTQRPAMVQTEDQYQFCYRAALEYLGSFDHYAT</sequence>
<comment type="catalytic activity">
    <reaction evidence="27">
        <text>O-phospho-L-tyrosyl-[protein] + H2O = L-tyrosyl-[protein] + phosphate</text>
        <dbReference type="Rhea" id="RHEA:10684"/>
        <dbReference type="Rhea" id="RHEA-COMP:10136"/>
        <dbReference type="Rhea" id="RHEA-COMP:20101"/>
        <dbReference type="ChEBI" id="CHEBI:15377"/>
        <dbReference type="ChEBI" id="CHEBI:43474"/>
        <dbReference type="ChEBI" id="CHEBI:46858"/>
        <dbReference type="ChEBI" id="CHEBI:61978"/>
        <dbReference type="EC" id="3.1.3.48"/>
    </reaction>
</comment>
<dbReference type="InterPro" id="IPR003595">
    <property type="entry name" value="Tyr_Pase_cat"/>
</dbReference>
<evidence type="ECO:0000256" key="6">
    <source>
        <dbReference type="ARBA" id="ARBA00010504"/>
    </source>
</evidence>
<dbReference type="SMART" id="SM00408">
    <property type="entry name" value="IGc2"/>
    <property type="match status" value="3"/>
</dbReference>
<keyword evidence="8" id="KW-1003">Cell membrane</keyword>
<keyword evidence="24" id="KW-0968">Cytoplasmic vesicle</keyword>
<evidence type="ECO:0000256" key="14">
    <source>
        <dbReference type="ARBA" id="ARBA00022801"/>
    </source>
</evidence>
<feature type="domain" description="Tyrosine-protein phosphatase" evidence="32">
    <location>
        <begin position="964"/>
        <end position="1219"/>
    </location>
</feature>
<feature type="domain" description="Tyrosine specific protein phosphatases" evidence="33">
    <location>
        <begin position="1428"/>
        <end position="1501"/>
    </location>
</feature>
<dbReference type="PROSITE" id="PS00383">
    <property type="entry name" value="TYR_PHOSPHATASE_1"/>
    <property type="match status" value="2"/>
</dbReference>
<evidence type="ECO:0000256" key="18">
    <source>
        <dbReference type="ARBA" id="ARBA00023136"/>
    </source>
</evidence>
<dbReference type="PANTHER" id="PTHR46957">
    <property type="entry name" value="CYTOKINE RECEPTOR"/>
    <property type="match status" value="1"/>
</dbReference>
<dbReference type="InterPro" id="IPR000242">
    <property type="entry name" value="PTP_cat"/>
</dbReference>
<keyword evidence="16 30" id="KW-1133">Transmembrane helix</keyword>
<dbReference type="GO" id="GO:0030426">
    <property type="term" value="C:growth cone"/>
    <property type="evidence" value="ECO:0007669"/>
    <property type="project" value="UniProtKB-SubCell"/>
</dbReference>
<keyword evidence="17" id="KW-0770">Synapse</keyword>
<comment type="similarity">
    <text evidence="6">Belongs to the protein-tyrosine phosphatase family. Receptor class 2A subfamily.</text>
</comment>
<dbReference type="FunFam" id="3.90.190.10:FF:000001">
    <property type="entry name" value="Receptor-type tyrosine-protein phosphatase F isoform A"/>
    <property type="match status" value="1"/>
</dbReference>
<evidence type="ECO:0000256" key="5">
    <source>
        <dbReference type="ARBA" id="ARBA00004624"/>
    </source>
</evidence>
<dbReference type="PROSITE" id="PS50055">
    <property type="entry name" value="TYR_PHOSPHATASE_PTP"/>
    <property type="match status" value="2"/>
</dbReference>
<dbReference type="CDD" id="cd14628">
    <property type="entry name" value="R-PTP-D-2"/>
    <property type="match status" value="1"/>
</dbReference>
<dbReference type="Bgee" id="ENSCJAG00000011840">
    <property type="expression patterns" value="Expressed in cerebellum and 6 other cell types or tissues"/>
</dbReference>
<evidence type="ECO:0000259" key="34">
    <source>
        <dbReference type="PROSITE" id="PS50835"/>
    </source>
</evidence>
<evidence type="ECO:0000256" key="9">
    <source>
        <dbReference type="ARBA" id="ARBA00022599"/>
    </source>
</evidence>
<keyword evidence="23" id="KW-0393">Immunoglobulin domain</keyword>
<dbReference type="SUPFAM" id="SSF49265">
    <property type="entry name" value="Fibronectin type III"/>
    <property type="match status" value="2"/>
</dbReference>
<keyword evidence="19" id="KW-1015">Disulfide bond</keyword>
<dbReference type="Pfam" id="PF00041">
    <property type="entry name" value="fn3"/>
    <property type="match status" value="3"/>
</dbReference>
<dbReference type="CDD" id="cd00063">
    <property type="entry name" value="FN3"/>
    <property type="match status" value="4"/>
</dbReference>
<feature type="chain" id="PRO_5043646492" description="Receptor-type tyrosine-protein phosphatase S" evidence="31">
    <location>
        <begin position="21"/>
        <end position="1519"/>
    </location>
</feature>
<dbReference type="InterPro" id="IPR003598">
    <property type="entry name" value="Ig_sub2"/>
</dbReference>
<accession>A0A2R8P2X7</accession>
<dbReference type="InterPro" id="IPR013098">
    <property type="entry name" value="Ig_I-set"/>
</dbReference>
<feature type="transmembrane region" description="Helical" evidence="30">
    <location>
        <begin position="856"/>
        <end position="879"/>
    </location>
</feature>
<keyword evidence="11 30" id="KW-0812">Transmembrane</keyword>
<dbReference type="SUPFAM" id="SSF48726">
    <property type="entry name" value="Immunoglobulin"/>
    <property type="match status" value="3"/>
</dbReference>
<name>U3D587_CALJA</name>
<evidence type="ECO:0000256" key="17">
    <source>
        <dbReference type="ARBA" id="ARBA00023018"/>
    </source>
</evidence>
<dbReference type="GO" id="GO:0008201">
    <property type="term" value="F:heparin binding"/>
    <property type="evidence" value="ECO:0007669"/>
    <property type="project" value="UniProtKB-KW"/>
</dbReference>
<evidence type="ECO:0000256" key="1">
    <source>
        <dbReference type="ARBA" id="ARBA00004251"/>
    </source>
</evidence>
<evidence type="ECO:0000259" key="32">
    <source>
        <dbReference type="PROSITE" id="PS50055"/>
    </source>
</evidence>
<evidence type="ECO:0000256" key="21">
    <source>
        <dbReference type="ARBA" id="ARBA00023180"/>
    </source>
</evidence>
<gene>
    <name evidence="36" type="primary">PTPRD</name>
</gene>
<dbReference type="SMART" id="SM00404">
    <property type="entry name" value="PTPc_motif"/>
    <property type="match status" value="2"/>
</dbReference>
<dbReference type="InterPro" id="IPR016130">
    <property type="entry name" value="Tyr_Pase_AS"/>
</dbReference>
<dbReference type="Pfam" id="PF07679">
    <property type="entry name" value="I-set"/>
    <property type="match status" value="2"/>
</dbReference>
<evidence type="ECO:0000256" key="3">
    <source>
        <dbReference type="ARBA" id="ARBA00004484"/>
    </source>
</evidence>
<keyword evidence="10" id="KW-0358">Heparin-binding</keyword>
<dbReference type="GO" id="GO:0005886">
    <property type="term" value="C:plasma membrane"/>
    <property type="evidence" value="ECO:0007669"/>
    <property type="project" value="UniProtKB-SubCell"/>
</dbReference>
<evidence type="ECO:0000256" key="28">
    <source>
        <dbReference type="ARBA" id="ARBA00073611"/>
    </source>
</evidence>
<dbReference type="FunFam" id="2.60.40.10:FF:000010">
    <property type="entry name" value="receptor-type tyrosine-protein phosphatase delta isoform X1"/>
    <property type="match status" value="1"/>
</dbReference>
<dbReference type="InterPro" id="IPR045905">
    <property type="entry name" value="R-PTP-delta_cat"/>
</dbReference>
<dbReference type="PROSITE" id="PS50853">
    <property type="entry name" value="FN3"/>
    <property type="match status" value="3"/>
</dbReference>
<evidence type="ECO:0000256" key="22">
    <source>
        <dbReference type="ARBA" id="ARBA00023273"/>
    </source>
</evidence>
<dbReference type="GO" id="GO:0043204">
    <property type="term" value="C:perikaryon"/>
    <property type="evidence" value="ECO:0007669"/>
    <property type="project" value="UniProtKB-SubCell"/>
</dbReference>
<keyword evidence="21" id="KW-0325">Glycoprotein</keyword>
<keyword evidence="13" id="KW-0677">Repeat</keyword>
<reference evidence="36" key="1">
    <citation type="journal article" date="2014" name="Gigascience">
        <title>De novo assembly of the common marmoset transcriptome from NextGen mRNA sequences.</title>
        <authorList>
            <person name="Maudhoo M.D."/>
            <person name="Ren D."/>
            <person name="Gradnigo J.S."/>
            <person name="Gibbs R.M."/>
            <person name="Lubker A.C."/>
            <person name="Moriyama E.N."/>
            <person name="French J.A."/>
            <person name="Norgren R.B.Jr."/>
        </authorList>
    </citation>
    <scope>NUCLEOTIDE SEQUENCE</scope>
    <source>
        <tissue evidence="36">Cerebral cortex</tissue>
    </source>
</reference>
<evidence type="ECO:0000256" key="29">
    <source>
        <dbReference type="SAM" id="MobiDB-lite"/>
    </source>
</evidence>
<dbReference type="Pfam" id="PF13927">
    <property type="entry name" value="Ig_3"/>
    <property type="match status" value="1"/>
</dbReference>
<organism evidence="36">
    <name type="scientific">Callithrix jacchus</name>
    <name type="common">White-tufted-ear marmoset</name>
    <name type="synonym">Simia Jacchus</name>
    <dbReference type="NCBI Taxonomy" id="9483"/>
    <lineage>
        <taxon>Eukaryota</taxon>
        <taxon>Metazoa</taxon>
        <taxon>Chordata</taxon>
        <taxon>Craniata</taxon>
        <taxon>Vertebrata</taxon>
        <taxon>Euteleostomi</taxon>
        <taxon>Mammalia</taxon>
        <taxon>Eutheria</taxon>
        <taxon>Euarchontoglires</taxon>
        <taxon>Primates</taxon>
        <taxon>Haplorrhini</taxon>
        <taxon>Platyrrhini</taxon>
        <taxon>Cebidae</taxon>
        <taxon>Callitrichinae</taxon>
        <taxon>Callithrix</taxon>
        <taxon>Callithrix</taxon>
    </lineage>
</organism>
<dbReference type="InterPro" id="IPR036116">
    <property type="entry name" value="FN3_sf"/>
</dbReference>
<evidence type="ECO:0000256" key="31">
    <source>
        <dbReference type="SAM" id="SignalP"/>
    </source>
</evidence>
<dbReference type="Gene3D" id="2.60.40.10">
    <property type="entry name" value="Immunoglobulins"/>
    <property type="match status" value="7"/>
</dbReference>
<keyword evidence="15" id="KW-0904">Protein phosphatase</keyword>
<dbReference type="GO" id="GO:0030672">
    <property type="term" value="C:synaptic vesicle membrane"/>
    <property type="evidence" value="ECO:0007669"/>
    <property type="project" value="UniProtKB-SubCell"/>
</dbReference>
<keyword evidence="14" id="KW-0378">Hydrolase</keyword>
<evidence type="ECO:0000256" key="13">
    <source>
        <dbReference type="ARBA" id="ARBA00022737"/>
    </source>
</evidence>
<dbReference type="GO" id="GO:0014069">
    <property type="term" value="C:postsynaptic density"/>
    <property type="evidence" value="ECO:0007669"/>
    <property type="project" value="UniProtKB-SubCell"/>
</dbReference>
<evidence type="ECO:0000256" key="26">
    <source>
        <dbReference type="ARBA" id="ARBA00034105"/>
    </source>
</evidence>
<evidence type="ECO:0000256" key="2">
    <source>
        <dbReference type="ARBA" id="ARBA00004432"/>
    </source>
</evidence>
<feature type="compositionally biased region" description="Basic and acidic residues" evidence="29">
    <location>
        <begin position="903"/>
        <end position="916"/>
    </location>
</feature>